<reference evidence="2 3" key="1">
    <citation type="journal article" date="2021" name="Elife">
        <title>Chloroplast acquisition without the gene transfer in kleptoplastic sea slugs, Plakobranchus ocellatus.</title>
        <authorList>
            <person name="Maeda T."/>
            <person name="Takahashi S."/>
            <person name="Yoshida T."/>
            <person name="Shimamura S."/>
            <person name="Takaki Y."/>
            <person name="Nagai Y."/>
            <person name="Toyoda A."/>
            <person name="Suzuki Y."/>
            <person name="Arimoto A."/>
            <person name="Ishii H."/>
            <person name="Satoh N."/>
            <person name="Nishiyama T."/>
            <person name="Hasebe M."/>
            <person name="Maruyama T."/>
            <person name="Minagawa J."/>
            <person name="Obokata J."/>
            <person name="Shigenobu S."/>
        </authorList>
    </citation>
    <scope>NUCLEOTIDE SEQUENCE [LARGE SCALE GENOMIC DNA]</scope>
</reference>
<gene>
    <name evidence="2" type="ORF">ElyMa_004728600</name>
</gene>
<evidence type="ECO:0000256" key="1">
    <source>
        <dbReference type="SAM" id="MobiDB-lite"/>
    </source>
</evidence>
<keyword evidence="3" id="KW-1185">Reference proteome</keyword>
<sequence length="97" mass="11386">MDWAHCKETEAVHYNYKAQLGMEPIGPQNQREAKNDLEERNIGIDGIRREDMESTGRVSTRQDDVHEEDLCWQPVLPEEFRGEEEEEEVNSKQIVNE</sequence>
<dbReference type="EMBL" id="BMAT01009499">
    <property type="protein sequence ID" value="GFS07351.1"/>
    <property type="molecule type" value="Genomic_DNA"/>
</dbReference>
<evidence type="ECO:0000313" key="3">
    <source>
        <dbReference type="Proteomes" id="UP000762676"/>
    </source>
</evidence>
<organism evidence="2 3">
    <name type="scientific">Elysia marginata</name>
    <dbReference type="NCBI Taxonomy" id="1093978"/>
    <lineage>
        <taxon>Eukaryota</taxon>
        <taxon>Metazoa</taxon>
        <taxon>Spiralia</taxon>
        <taxon>Lophotrochozoa</taxon>
        <taxon>Mollusca</taxon>
        <taxon>Gastropoda</taxon>
        <taxon>Heterobranchia</taxon>
        <taxon>Euthyneura</taxon>
        <taxon>Panpulmonata</taxon>
        <taxon>Sacoglossa</taxon>
        <taxon>Placobranchoidea</taxon>
        <taxon>Plakobranchidae</taxon>
        <taxon>Elysia</taxon>
    </lineage>
</organism>
<dbReference type="Proteomes" id="UP000762676">
    <property type="component" value="Unassembled WGS sequence"/>
</dbReference>
<dbReference type="AlphaFoldDB" id="A0AAV4ID04"/>
<accession>A0AAV4ID04</accession>
<protein>
    <submittedName>
        <fullName evidence="2">Uncharacterized protein</fullName>
    </submittedName>
</protein>
<evidence type="ECO:0000313" key="2">
    <source>
        <dbReference type="EMBL" id="GFS07351.1"/>
    </source>
</evidence>
<proteinExistence type="predicted"/>
<feature type="region of interest" description="Disordered" evidence="1">
    <location>
        <begin position="23"/>
        <end position="97"/>
    </location>
</feature>
<comment type="caution">
    <text evidence="2">The sequence shown here is derived from an EMBL/GenBank/DDBJ whole genome shotgun (WGS) entry which is preliminary data.</text>
</comment>
<name>A0AAV4ID04_9GAST</name>
<feature type="compositionally biased region" description="Basic and acidic residues" evidence="1">
    <location>
        <begin position="31"/>
        <end position="64"/>
    </location>
</feature>